<proteinExistence type="predicted"/>
<keyword evidence="1" id="KW-0812">Transmembrane</keyword>
<comment type="caution">
    <text evidence="3">The sequence shown here is derived from an EMBL/GenBank/DDBJ whole genome shotgun (WGS) entry which is preliminary data.</text>
</comment>
<keyword evidence="2" id="KW-0732">Signal</keyword>
<keyword evidence="1" id="KW-0472">Membrane</keyword>
<evidence type="ECO:0000256" key="1">
    <source>
        <dbReference type="SAM" id="Phobius"/>
    </source>
</evidence>
<evidence type="ECO:0000313" key="4">
    <source>
        <dbReference type="Proteomes" id="UP000680865"/>
    </source>
</evidence>
<dbReference type="EMBL" id="BOQP01000043">
    <property type="protein sequence ID" value="GIM80463.1"/>
    <property type="molecule type" value="Genomic_DNA"/>
</dbReference>
<sequence length="294" mass="30259">MKPSRTLLAVPAAMALLFAVPTAAHADESVHVQLDPLNNSGASGTATLTATDRGDLKISIRSQGLVPNSPHAQHLHGSTGGMDFHCPDMSADTDGNGYVSTEEGMPVYGDIFVSLTTKGDTSKASGLAVDRMPLSDAKGNLAYNRTIPAADLPDGTIAHLKDLHIVEHGIDANNNAKYDMDGLGESTLAKSAGLTGIPEEATDPATCGMVSGAAAGSVPVGGVATGDGSTRNDGSGMYALGIALLGAALLGAAFLGRRRIFADSVVHNFVVHNKVVRNLIAHNSSARNRINDER</sequence>
<name>A0A919T0K5_9ACTN</name>
<reference evidence="3" key="1">
    <citation type="submission" date="2021-03" db="EMBL/GenBank/DDBJ databases">
        <title>Whole genome shotgun sequence of Actinoplanes consettensis NBRC 14913.</title>
        <authorList>
            <person name="Komaki H."/>
            <person name="Tamura T."/>
        </authorList>
    </citation>
    <scope>NUCLEOTIDE SEQUENCE</scope>
    <source>
        <strain evidence="3">NBRC 14913</strain>
    </source>
</reference>
<feature type="chain" id="PRO_5037458598" description="CHRD domain-containing protein" evidence="2">
    <location>
        <begin position="27"/>
        <end position="294"/>
    </location>
</feature>
<feature type="signal peptide" evidence="2">
    <location>
        <begin position="1"/>
        <end position="26"/>
    </location>
</feature>
<keyword evidence="4" id="KW-1185">Reference proteome</keyword>
<evidence type="ECO:0000256" key="2">
    <source>
        <dbReference type="SAM" id="SignalP"/>
    </source>
</evidence>
<evidence type="ECO:0008006" key="5">
    <source>
        <dbReference type="Google" id="ProtNLM"/>
    </source>
</evidence>
<dbReference type="AlphaFoldDB" id="A0A919T0K5"/>
<dbReference type="Proteomes" id="UP000680865">
    <property type="component" value="Unassembled WGS sequence"/>
</dbReference>
<evidence type="ECO:0000313" key="3">
    <source>
        <dbReference type="EMBL" id="GIM80463.1"/>
    </source>
</evidence>
<keyword evidence="1" id="KW-1133">Transmembrane helix</keyword>
<gene>
    <name evidence="3" type="ORF">Aco04nite_70860</name>
</gene>
<accession>A0A919T0K5</accession>
<feature type="transmembrane region" description="Helical" evidence="1">
    <location>
        <begin position="237"/>
        <end position="255"/>
    </location>
</feature>
<protein>
    <recommendedName>
        <fullName evidence="5">CHRD domain-containing protein</fullName>
    </recommendedName>
</protein>
<organism evidence="3 4">
    <name type="scientific">Winogradskya consettensis</name>
    <dbReference type="NCBI Taxonomy" id="113560"/>
    <lineage>
        <taxon>Bacteria</taxon>
        <taxon>Bacillati</taxon>
        <taxon>Actinomycetota</taxon>
        <taxon>Actinomycetes</taxon>
        <taxon>Micromonosporales</taxon>
        <taxon>Micromonosporaceae</taxon>
        <taxon>Winogradskya</taxon>
    </lineage>
</organism>
<dbReference type="RefSeq" id="WP_213001544.1">
    <property type="nucleotide sequence ID" value="NZ_BAAATW010000001.1"/>
</dbReference>